<evidence type="ECO:0008006" key="3">
    <source>
        <dbReference type="Google" id="ProtNLM"/>
    </source>
</evidence>
<organism evidence="1 2">
    <name type="scientific">Kribbella karoonensis</name>
    <dbReference type="NCBI Taxonomy" id="324851"/>
    <lineage>
        <taxon>Bacteria</taxon>
        <taxon>Bacillati</taxon>
        <taxon>Actinomycetota</taxon>
        <taxon>Actinomycetes</taxon>
        <taxon>Propionibacteriales</taxon>
        <taxon>Kribbellaceae</taxon>
        <taxon>Kribbella</taxon>
    </lineage>
</organism>
<reference evidence="1 2" key="1">
    <citation type="journal article" date="2019" name="Int. J. Syst. Evol. Microbiol.">
        <title>The Global Catalogue of Microorganisms (GCM) 10K type strain sequencing project: providing services to taxonomists for standard genome sequencing and annotation.</title>
        <authorList>
            <consortium name="The Broad Institute Genomics Platform"/>
            <consortium name="The Broad Institute Genome Sequencing Center for Infectious Disease"/>
            <person name="Wu L."/>
            <person name="Ma J."/>
        </authorList>
    </citation>
    <scope>NUCLEOTIDE SEQUENCE [LARGE SCALE GENOMIC DNA]</scope>
    <source>
        <strain evidence="1 2">JCM 14304</strain>
    </source>
</reference>
<protein>
    <recommendedName>
        <fullName evidence="3">Nucleotidyltransferase-like protein</fullName>
    </recommendedName>
</protein>
<gene>
    <name evidence="1" type="ORF">GCM10009742_16420</name>
</gene>
<evidence type="ECO:0000313" key="2">
    <source>
        <dbReference type="Proteomes" id="UP001500190"/>
    </source>
</evidence>
<dbReference type="Proteomes" id="UP001500190">
    <property type="component" value="Unassembled WGS sequence"/>
</dbReference>
<name>A0ABN2DBZ2_9ACTN</name>
<accession>A0ABN2DBZ2</accession>
<sequence>MDLARPISTVVPSLDGPVLLVLAAAEEGLSGRQIHKLAGSGSVAGVRLVLQRLAATGLVHGDDFGNSLLYRLNRKHLLAPIVEQLANLRSTLTAHLAAEISSWHIPPVHAGLYGAVARGDGDLDSDVDVLLIRPDHHAADDTLWTAQVSHLMQTVVDLTGNAAHVFELSQSELAAHLADAPILNDWTDPALHLTGLPLTEAARVPAAL</sequence>
<evidence type="ECO:0000313" key="1">
    <source>
        <dbReference type="EMBL" id="GAA1574161.1"/>
    </source>
</evidence>
<dbReference type="CDD" id="cd05403">
    <property type="entry name" value="NT_KNTase_like"/>
    <property type="match status" value="1"/>
</dbReference>
<dbReference type="EMBL" id="BAAAND010000003">
    <property type="protein sequence ID" value="GAA1574161.1"/>
    <property type="molecule type" value="Genomic_DNA"/>
</dbReference>
<dbReference type="SUPFAM" id="SSF81301">
    <property type="entry name" value="Nucleotidyltransferase"/>
    <property type="match status" value="1"/>
</dbReference>
<dbReference type="InterPro" id="IPR043519">
    <property type="entry name" value="NT_sf"/>
</dbReference>
<comment type="caution">
    <text evidence="1">The sequence shown here is derived from an EMBL/GenBank/DDBJ whole genome shotgun (WGS) entry which is preliminary data.</text>
</comment>
<dbReference type="Gene3D" id="3.30.460.10">
    <property type="entry name" value="Beta Polymerase, domain 2"/>
    <property type="match status" value="1"/>
</dbReference>
<dbReference type="RefSeq" id="WP_344188829.1">
    <property type="nucleotide sequence ID" value="NZ_BAAAND010000003.1"/>
</dbReference>
<keyword evidence="2" id="KW-1185">Reference proteome</keyword>
<proteinExistence type="predicted"/>